<dbReference type="Proteomes" id="UP000001916">
    <property type="component" value="Chromosome"/>
</dbReference>
<dbReference type="Pfam" id="PF01965">
    <property type="entry name" value="DJ-1_PfpI"/>
    <property type="match status" value="1"/>
</dbReference>
<name>D7BDE2_ALLS1</name>
<dbReference type="PANTHER" id="PTHR42733:SF13">
    <property type="entry name" value="DJ-1_PFPI DOMAIN-CONTAINING PROTEIN"/>
    <property type="match status" value="1"/>
</dbReference>
<organism evidence="3 4">
    <name type="scientific">Allomeiothermus silvanus (strain ATCC 700542 / DSM 9946 / NBRC 106475 / NCIMB 13440 / VI-R2)</name>
    <name type="common">Thermus silvanus</name>
    <dbReference type="NCBI Taxonomy" id="526227"/>
    <lineage>
        <taxon>Bacteria</taxon>
        <taxon>Thermotogati</taxon>
        <taxon>Deinococcota</taxon>
        <taxon>Deinococci</taxon>
        <taxon>Thermales</taxon>
        <taxon>Thermaceae</taxon>
        <taxon>Allomeiothermus</taxon>
    </lineage>
</organism>
<dbReference type="HOGENOM" id="CLU_000445_44_4_0"/>
<dbReference type="EMBL" id="CP002042">
    <property type="protein sequence ID" value="ADH64762.1"/>
    <property type="molecule type" value="Genomic_DNA"/>
</dbReference>
<dbReference type="STRING" id="526227.Mesil_2922"/>
<dbReference type="PANTHER" id="PTHR42733">
    <property type="entry name" value="DJ-1 PROTEIN"/>
    <property type="match status" value="1"/>
</dbReference>
<dbReference type="RefSeq" id="WP_013159294.1">
    <property type="nucleotide sequence ID" value="NC_014212.1"/>
</dbReference>
<evidence type="ECO:0000256" key="1">
    <source>
        <dbReference type="ARBA" id="ARBA00008542"/>
    </source>
</evidence>
<dbReference type="AlphaFoldDB" id="D7BDE2"/>
<dbReference type="InterPro" id="IPR006286">
    <property type="entry name" value="C56_PfpI-like"/>
</dbReference>
<keyword evidence="4" id="KW-1185">Reference proteome</keyword>
<dbReference type="OrthoDB" id="9800516at2"/>
<sequence length="167" mass="18390">MRAIGILLEDYFDEREVVYPYYRVQEAGFQPLMIGPKPGLYHGKTPFTFEATVAASAVKAGDLAGLIVPGGFAPDRIRRSEAMVQLIREIDRAQKPLGAICHAGWALISAGVVRGRRLTGFSSIRIDLENAGALYQEERVVTEGHLVTAQHADDLPAFMQAFLSRFN</sequence>
<dbReference type="CDD" id="cd03134">
    <property type="entry name" value="GATase1_PfpI_like"/>
    <property type="match status" value="1"/>
</dbReference>
<dbReference type="SUPFAM" id="SSF52317">
    <property type="entry name" value="Class I glutamine amidotransferase-like"/>
    <property type="match status" value="1"/>
</dbReference>
<proteinExistence type="inferred from homology"/>
<dbReference type="eggNOG" id="COG0693">
    <property type="taxonomic scope" value="Bacteria"/>
</dbReference>
<evidence type="ECO:0000259" key="2">
    <source>
        <dbReference type="Pfam" id="PF01965"/>
    </source>
</evidence>
<dbReference type="Gene3D" id="3.40.50.880">
    <property type="match status" value="1"/>
</dbReference>
<protein>
    <submittedName>
        <fullName evidence="3">ThiJ/PfpI domain protein</fullName>
    </submittedName>
</protein>
<evidence type="ECO:0000313" key="3">
    <source>
        <dbReference type="EMBL" id="ADH64762.1"/>
    </source>
</evidence>
<dbReference type="KEGG" id="msv:Mesil_2922"/>
<dbReference type="InterPro" id="IPR029062">
    <property type="entry name" value="Class_I_gatase-like"/>
</dbReference>
<accession>D7BDE2</accession>
<feature type="domain" description="DJ-1/PfpI" evidence="2">
    <location>
        <begin position="4"/>
        <end position="164"/>
    </location>
</feature>
<dbReference type="PROSITE" id="PS51276">
    <property type="entry name" value="PEPTIDASE_C56_PFPI"/>
    <property type="match status" value="1"/>
</dbReference>
<evidence type="ECO:0000313" key="4">
    <source>
        <dbReference type="Proteomes" id="UP000001916"/>
    </source>
</evidence>
<gene>
    <name evidence="3" type="ordered locus">Mesil_2922</name>
</gene>
<reference evidence="3 4" key="1">
    <citation type="journal article" date="2010" name="Stand. Genomic Sci.">
        <title>Complete genome sequence of Meiothermus silvanus type strain (VI-R2).</title>
        <authorList>
            <person name="Sikorski J."/>
            <person name="Tindall B.J."/>
            <person name="Lowry S."/>
            <person name="Lucas S."/>
            <person name="Nolan M."/>
            <person name="Copeland A."/>
            <person name="Glavina Del Rio T."/>
            <person name="Tice H."/>
            <person name="Cheng J.F."/>
            <person name="Han C."/>
            <person name="Pitluck S."/>
            <person name="Liolios K."/>
            <person name="Ivanova N."/>
            <person name="Mavromatis K."/>
            <person name="Mikhailova N."/>
            <person name="Pati A."/>
            <person name="Goodwin L."/>
            <person name="Chen A."/>
            <person name="Palaniappan K."/>
            <person name="Land M."/>
            <person name="Hauser L."/>
            <person name="Chang Y.J."/>
            <person name="Jeffries C.D."/>
            <person name="Rohde M."/>
            <person name="Goker M."/>
            <person name="Woyke T."/>
            <person name="Bristow J."/>
            <person name="Eisen J.A."/>
            <person name="Markowitz V."/>
            <person name="Hugenholtz P."/>
            <person name="Kyrpides N.C."/>
            <person name="Klenk H.P."/>
            <person name="Lapidus A."/>
        </authorList>
    </citation>
    <scope>NUCLEOTIDE SEQUENCE [LARGE SCALE GENOMIC DNA]</scope>
    <source>
        <strain evidence="4">ATCC 700542 / DSM 9946 / VI-R2</strain>
    </source>
</reference>
<dbReference type="InterPro" id="IPR002818">
    <property type="entry name" value="DJ-1/PfpI"/>
</dbReference>
<comment type="similarity">
    <text evidence="1">Belongs to the peptidase C56 family.</text>
</comment>